<name>A0A182VIX5_ANOME</name>
<dbReference type="AlphaFoldDB" id="A0A182VIX5"/>
<organism evidence="2 3">
    <name type="scientific">Anopheles merus</name>
    <name type="common">Mosquito</name>
    <dbReference type="NCBI Taxonomy" id="30066"/>
    <lineage>
        <taxon>Eukaryota</taxon>
        <taxon>Metazoa</taxon>
        <taxon>Ecdysozoa</taxon>
        <taxon>Arthropoda</taxon>
        <taxon>Hexapoda</taxon>
        <taxon>Insecta</taxon>
        <taxon>Pterygota</taxon>
        <taxon>Neoptera</taxon>
        <taxon>Endopterygota</taxon>
        <taxon>Diptera</taxon>
        <taxon>Nematocera</taxon>
        <taxon>Culicoidea</taxon>
        <taxon>Culicidae</taxon>
        <taxon>Anophelinae</taxon>
        <taxon>Anopheles</taxon>
    </lineage>
</organism>
<feature type="region of interest" description="Disordered" evidence="1">
    <location>
        <begin position="614"/>
        <end position="675"/>
    </location>
</feature>
<accession>A0A182VIX5</accession>
<dbReference type="VEuPathDB" id="VectorBase:AMEM015752"/>
<dbReference type="EnsemblMetazoa" id="AMEM015752-RA">
    <property type="protein sequence ID" value="AMEM015752-PA"/>
    <property type="gene ID" value="AMEM015752"/>
</dbReference>
<feature type="compositionally biased region" description="Low complexity" evidence="1">
    <location>
        <begin position="650"/>
        <end position="668"/>
    </location>
</feature>
<feature type="compositionally biased region" description="Pro residues" evidence="1">
    <location>
        <begin position="621"/>
        <end position="632"/>
    </location>
</feature>
<keyword evidence="3" id="KW-1185">Reference proteome</keyword>
<reference evidence="2" key="1">
    <citation type="submission" date="2020-05" db="UniProtKB">
        <authorList>
            <consortium name="EnsemblMetazoa"/>
        </authorList>
    </citation>
    <scope>IDENTIFICATION</scope>
    <source>
        <strain evidence="2">MAF</strain>
    </source>
</reference>
<evidence type="ECO:0000313" key="2">
    <source>
        <dbReference type="EnsemblMetazoa" id="AMEM015752-PA"/>
    </source>
</evidence>
<proteinExistence type="predicted"/>
<feature type="compositionally biased region" description="Low complexity" evidence="1">
    <location>
        <begin position="371"/>
        <end position="380"/>
    </location>
</feature>
<feature type="compositionally biased region" description="Polar residues" evidence="1">
    <location>
        <begin position="381"/>
        <end position="405"/>
    </location>
</feature>
<feature type="region of interest" description="Disordered" evidence="1">
    <location>
        <begin position="735"/>
        <end position="754"/>
    </location>
</feature>
<feature type="region of interest" description="Disordered" evidence="1">
    <location>
        <begin position="257"/>
        <end position="281"/>
    </location>
</feature>
<feature type="region of interest" description="Disordered" evidence="1">
    <location>
        <begin position="371"/>
        <end position="427"/>
    </location>
</feature>
<feature type="compositionally biased region" description="Low complexity" evidence="1">
    <location>
        <begin position="735"/>
        <end position="747"/>
    </location>
</feature>
<feature type="compositionally biased region" description="Low complexity" evidence="1">
    <location>
        <begin position="265"/>
        <end position="276"/>
    </location>
</feature>
<protein>
    <submittedName>
        <fullName evidence="2">Uncharacterized protein</fullName>
    </submittedName>
</protein>
<evidence type="ECO:0000313" key="3">
    <source>
        <dbReference type="Proteomes" id="UP000075903"/>
    </source>
</evidence>
<sequence length="754" mass="79651">MEECGRLRPAGSVRVAALAPLPALGGRRFRRGGKVVVGGGERPAQPDPGRAERYALEYADRLVERRVLQAVPVDRDEPVAGKDEVGRLGRPARYEPAHHNHRAVRVERILVVQYGEAEAPLRLLDVAVEHLVRPERQPGHLLDRFRPLLVGERGRAGRVERALRLRLGEDALQALQALQPARQQAARLERFRVARRVDHSRGRAAPRTDDADLGRQLLQYLHHLDVLQPLQPVLVHLQQLVARLQLAVPPDRPVLQDRADWCGRTSTPPSTSTVPSRLMPSPASLRMSATTIWLCGTSRDHRCTIGSPGSSPALRPRAVRVSQLSLSPVGGEVRVGGGAGIAPFAYRAPGCSSPSSSSSSCSSCSSSGCGSSSSRSSSSPDATSVPFSSANTLESNVVPDSSSGSMPPHSYPPHSVSIESASDRAGQMESVVADGDCTIEQRCDWHWDAQCDSVCEWDSTMPARSPPLPARPAWCAVPLLRPVRSPWHAAPTPPLGGPLHCPLPGAIGTIGSMRATCRCSYLRPRRNRSSVSRTAMSVLRSISTAWWLVTPASDRWSTATIRSLMAILPLISAALPSMMLFTKMPDRSSSSQTYPATVMPSPYTFLRSSTSYVSVSGVSGGPPPPPPPPPPHTDWGDWGVPSGGAGGSGPTTSSGSPSTPASASRAAGQCSACGGRAGSAIEVGEMSASGPPLDESSGPPPFRLLLFTATTSMWVGQSPAPSGWPALVGAVAAASSPSVPSVPGPAGCRKAPDV</sequence>
<evidence type="ECO:0000256" key="1">
    <source>
        <dbReference type="SAM" id="MobiDB-lite"/>
    </source>
</evidence>
<dbReference type="Proteomes" id="UP000075903">
    <property type="component" value="Unassembled WGS sequence"/>
</dbReference>